<dbReference type="AlphaFoldDB" id="A0A2K2CZG6"/>
<evidence type="ECO:0000313" key="2">
    <source>
        <dbReference type="EnsemblPlants" id="PNT67416"/>
    </source>
</evidence>
<keyword evidence="3" id="KW-1185">Reference proteome</keyword>
<proteinExistence type="predicted"/>
<dbReference type="Gramene" id="PNT67416">
    <property type="protein sequence ID" value="PNT67416"/>
    <property type="gene ID" value="BRADI_3g27185v3"/>
</dbReference>
<reference evidence="2" key="3">
    <citation type="submission" date="2018-08" db="UniProtKB">
        <authorList>
            <consortium name="EnsemblPlants"/>
        </authorList>
    </citation>
    <scope>IDENTIFICATION</scope>
    <source>
        <strain evidence="2">cv. Bd21</strain>
    </source>
</reference>
<dbReference type="Proteomes" id="UP000008810">
    <property type="component" value="Chromosome 3"/>
</dbReference>
<evidence type="ECO:0000313" key="1">
    <source>
        <dbReference type="EMBL" id="PNT67416.1"/>
    </source>
</evidence>
<reference evidence="1 2" key="1">
    <citation type="journal article" date="2010" name="Nature">
        <title>Genome sequencing and analysis of the model grass Brachypodium distachyon.</title>
        <authorList>
            <consortium name="International Brachypodium Initiative"/>
        </authorList>
    </citation>
    <scope>NUCLEOTIDE SEQUENCE [LARGE SCALE GENOMIC DNA]</scope>
    <source>
        <strain evidence="1 2">Bd21</strain>
    </source>
</reference>
<gene>
    <name evidence="1" type="ORF">BRADI_3g27185v3</name>
</gene>
<dbReference type="EnsemblPlants" id="PNT67416">
    <property type="protein sequence ID" value="PNT67416"/>
    <property type="gene ID" value="BRADI_3g27185v3"/>
</dbReference>
<dbReference type="EMBL" id="CM000882">
    <property type="protein sequence ID" value="PNT67416.1"/>
    <property type="molecule type" value="Genomic_DNA"/>
</dbReference>
<name>A0A2K2CZG6_BRADI</name>
<evidence type="ECO:0000313" key="3">
    <source>
        <dbReference type="Proteomes" id="UP000008810"/>
    </source>
</evidence>
<reference evidence="1" key="2">
    <citation type="submission" date="2017-06" db="EMBL/GenBank/DDBJ databases">
        <title>WGS assembly of Brachypodium distachyon.</title>
        <authorList>
            <consortium name="The International Brachypodium Initiative"/>
            <person name="Lucas S."/>
            <person name="Harmon-Smith M."/>
            <person name="Lail K."/>
            <person name="Tice H."/>
            <person name="Grimwood J."/>
            <person name="Bruce D."/>
            <person name="Barry K."/>
            <person name="Shu S."/>
            <person name="Lindquist E."/>
            <person name="Wang M."/>
            <person name="Pitluck S."/>
            <person name="Vogel J.P."/>
            <person name="Garvin D.F."/>
            <person name="Mockler T.C."/>
            <person name="Schmutz J."/>
            <person name="Rokhsar D."/>
            <person name="Bevan M.W."/>
        </authorList>
    </citation>
    <scope>NUCLEOTIDE SEQUENCE</scope>
    <source>
        <strain evidence="1">Bd21</strain>
    </source>
</reference>
<protein>
    <submittedName>
        <fullName evidence="1 2">Uncharacterized protein</fullName>
    </submittedName>
</protein>
<dbReference type="InParanoid" id="A0A2K2CZG6"/>
<sequence length="71" mass="7573">MCWTQTPGVSFLSLEYCPGITYSCQVKCFTIITGVADGTNVAVAAPPTPLSPWNPFLKAGGVSCEKCRKET</sequence>
<organism evidence="1">
    <name type="scientific">Brachypodium distachyon</name>
    <name type="common">Purple false brome</name>
    <name type="synonym">Trachynia distachya</name>
    <dbReference type="NCBI Taxonomy" id="15368"/>
    <lineage>
        <taxon>Eukaryota</taxon>
        <taxon>Viridiplantae</taxon>
        <taxon>Streptophyta</taxon>
        <taxon>Embryophyta</taxon>
        <taxon>Tracheophyta</taxon>
        <taxon>Spermatophyta</taxon>
        <taxon>Magnoliopsida</taxon>
        <taxon>Liliopsida</taxon>
        <taxon>Poales</taxon>
        <taxon>Poaceae</taxon>
        <taxon>BOP clade</taxon>
        <taxon>Pooideae</taxon>
        <taxon>Stipodae</taxon>
        <taxon>Brachypodieae</taxon>
        <taxon>Brachypodium</taxon>
    </lineage>
</organism>
<accession>A0A2K2CZG6</accession>